<dbReference type="SUPFAM" id="SSF48452">
    <property type="entry name" value="TPR-like"/>
    <property type="match status" value="1"/>
</dbReference>
<dbReference type="Gene3D" id="1.25.40.10">
    <property type="entry name" value="Tetratricopeptide repeat domain"/>
    <property type="match status" value="1"/>
</dbReference>
<feature type="repeat" description="TPR" evidence="1">
    <location>
        <begin position="345"/>
        <end position="378"/>
    </location>
</feature>
<dbReference type="RefSeq" id="WP_171597498.1">
    <property type="nucleotide sequence ID" value="NZ_RZNH01000058.1"/>
</dbReference>
<dbReference type="InterPro" id="IPR011990">
    <property type="entry name" value="TPR-like_helical_dom_sf"/>
</dbReference>
<gene>
    <name evidence="3" type="ORF">ELS83_20785</name>
</gene>
<evidence type="ECO:0000313" key="3">
    <source>
        <dbReference type="EMBL" id="NOU62239.1"/>
    </source>
</evidence>
<dbReference type="EMBL" id="RZNH01000058">
    <property type="protein sequence ID" value="NOU62239.1"/>
    <property type="molecule type" value="Genomic_DNA"/>
</dbReference>
<dbReference type="Proteomes" id="UP000732105">
    <property type="component" value="Unassembled WGS sequence"/>
</dbReference>
<evidence type="ECO:0000259" key="2">
    <source>
        <dbReference type="Pfam" id="PF14280"/>
    </source>
</evidence>
<dbReference type="InterPro" id="IPR019734">
    <property type="entry name" value="TPR_rpt"/>
</dbReference>
<name>A0ABX1X2C5_9BACT</name>
<dbReference type="SMART" id="SM00028">
    <property type="entry name" value="TPR"/>
    <property type="match status" value="3"/>
</dbReference>
<feature type="domain" description="DUF4365" evidence="2">
    <location>
        <begin position="9"/>
        <end position="139"/>
    </location>
</feature>
<sequence length="632" mass="73614">MRSRSHILEEESLFELKKILPNEWVIREKPKDYGVDVEIEVFSANGSYTGLVFWIQLKGTDSENTKDHKSIRLSVKKIRQLASYKLPVAIFRYNSLNKEFYFDWVIRHGYLSSSTRSKSFNIQFEPHHLWTDNSINQIITFLKRKNEFNKNNFSFPIKGFVNNINAPNKTYRILSGNISKKSSLVKIVRDRYSADIEINLLEKRIVLNMSGSFGSSIGFEKAENDNDILIFDAFNKALLLLLNQTEKDNELFKFIDDNNLLKDIIHHSGILQYLLPKLIASKTGKHFTEEIVDYVFKSGDPITQAALQAIVFLAGQKVISRDRVESYFQQVIKLCKETGENKSLATTYYNLGNYYRGIGDLVLALKYYNKAYKIETTYIQRGYYCRELAGILFDLSFYKLSAKFYELAKKLEPDNIFLLGILGDAEMYSGNYEKALNLFDDFLTKNKDAKHDKYEFSLKFTLLNAIVDSFEIKTQKRNSILCSKELKALSEEQLQDSKVLDRLLNIDALNPVVWNYYSFISIREQDLFLMFLSSLVQAILIKFESKLWASLSIQATLDELHYPLLNDIANTAYFYCKESYITELQEMIEWEIYKDFNGDEFLSHVESLIKDPKEYPNELRFWDDNGAKILEI</sequence>
<accession>A0ABX1X2C5</accession>
<keyword evidence="4" id="KW-1185">Reference proteome</keyword>
<evidence type="ECO:0000313" key="4">
    <source>
        <dbReference type="Proteomes" id="UP000732105"/>
    </source>
</evidence>
<organism evidence="3 4">
    <name type="scientific">Marinifilum caeruleilacunae</name>
    <dbReference type="NCBI Taxonomy" id="2499076"/>
    <lineage>
        <taxon>Bacteria</taxon>
        <taxon>Pseudomonadati</taxon>
        <taxon>Bacteroidota</taxon>
        <taxon>Bacteroidia</taxon>
        <taxon>Marinilabiliales</taxon>
        <taxon>Marinifilaceae</taxon>
    </lineage>
</organism>
<dbReference type="Pfam" id="PF14280">
    <property type="entry name" value="DUF4365"/>
    <property type="match status" value="1"/>
</dbReference>
<dbReference type="InterPro" id="IPR025375">
    <property type="entry name" value="DUF4365"/>
</dbReference>
<dbReference type="PROSITE" id="PS50005">
    <property type="entry name" value="TPR"/>
    <property type="match status" value="1"/>
</dbReference>
<comment type="caution">
    <text evidence="3">The sequence shown here is derived from an EMBL/GenBank/DDBJ whole genome shotgun (WGS) entry which is preliminary data.</text>
</comment>
<keyword evidence="1" id="KW-0802">TPR repeat</keyword>
<evidence type="ECO:0000256" key="1">
    <source>
        <dbReference type="PROSITE-ProRule" id="PRU00339"/>
    </source>
</evidence>
<proteinExistence type="predicted"/>
<dbReference type="Pfam" id="PF13424">
    <property type="entry name" value="TPR_12"/>
    <property type="match status" value="1"/>
</dbReference>
<protein>
    <submittedName>
        <fullName evidence="3">DUF4365 domain-containing protein</fullName>
    </submittedName>
</protein>
<reference evidence="3 4" key="1">
    <citation type="submission" date="2018-12" db="EMBL/GenBank/DDBJ databases">
        <title>Marinifilum JC070 sp. nov., a marine bacterium isolated from Yongle Blue Hole in the South China Sea.</title>
        <authorList>
            <person name="Fu T."/>
        </authorList>
    </citation>
    <scope>NUCLEOTIDE SEQUENCE [LARGE SCALE GENOMIC DNA]</scope>
    <source>
        <strain evidence="3 4">JC070</strain>
    </source>
</reference>